<proteinExistence type="predicted"/>
<organism evidence="16 17">
    <name type="scientific">Anisodus acutangulus</name>
    <dbReference type="NCBI Taxonomy" id="402998"/>
    <lineage>
        <taxon>Eukaryota</taxon>
        <taxon>Viridiplantae</taxon>
        <taxon>Streptophyta</taxon>
        <taxon>Embryophyta</taxon>
        <taxon>Tracheophyta</taxon>
        <taxon>Spermatophyta</taxon>
        <taxon>Magnoliopsida</taxon>
        <taxon>eudicotyledons</taxon>
        <taxon>Gunneridae</taxon>
        <taxon>Pentapetalae</taxon>
        <taxon>asterids</taxon>
        <taxon>lamiids</taxon>
        <taxon>Solanales</taxon>
        <taxon>Solanaceae</taxon>
        <taxon>Solanoideae</taxon>
        <taxon>Hyoscyameae</taxon>
        <taxon>Anisodus</taxon>
    </lineage>
</organism>
<dbReference type="InterPro" id="IPR007526">
    <property type="entry name" value="SWIRM"/>
</dbReference>
<feature type="domain" description="SANT" evidence="15">
    <location>
        <begin position="399"/>
        <end position="450"/>
    </location>
</feature>
<sequence>MPASSSETRNRWRKRKREPLISRKPKNQHDDDAYDDEEEDEDIDQQEIEDDNQNPNNSVLDRSYNNSVELVSEIRERISEFPVVVRRAVTRPHLSVVNIVAIEKAAQSGESRQNGVVLLENVSYGQLQAVSAVPADCHALWSEERGEGSGSGSYVITPPQILPGRGVVKHYGSAGRIHVVPMHADWFSPNTVHRLERQVVPHFFSGKSAEHTPEKYMECRNCIVAKYMESPVKHLSVADCHGIVAGVSADDVTRIARFLDHWGIINYCAIPPKGEALKDGTYLSEDPNGDLCVPSVGLKSIDSLVQFDKPKCRLKAKDVYPELVRDCDDDSDFDSSIRELLSEIRCNCCSRPVSLAYYQSQKEIDILLCLDCFHEGRFVAGHSSLDFVKVSSMKDYGDLDGDTWTDQETLLLLEGMQLYNENWNQIAEHVGTKSKAQCILHFVRLPVDGAPLENIELPGASGLSSSCTGEDHNKSCSILNGNLAGPSTENLDSDSKFPFENCGNPVMSLVAFLASAVGPRVAAACAHASLAALSKDDTLTASRNMTQMDGSTVNNGTSVGRMPGKNGSPHGDVGNSHQLKDEKLGGQGPRGQHDAGGAPLSTESVRAAAKVGLAAAAIKSKLFADHEEREIQRLSANIVNHQLKRLELKLKQFAEVETLLMKECEQLERTRQRFAAERARMMTTQPGSVRVSRPMGVSGDGAAVVSNTGNSRQQVVSGPPQQNFISGYGNNQQQMHPQMSFMPQQGMYGFGPRLPLSAIHPSSSTPGMFNAPASSQPSLSHSMLRPVSGTKSGLG</sequence>
<name>A0A9Q1RNB8_9SOLA</name>
<dbReference type="Gene3D" id="1.10.10.10">
    <property type="entry name" value="Winged helix-like DNA-binding domain superfamily/Winged helix DNA-binding domain"/>
    <property type="match status" value="1"/>
</dbReference>
<keyword evidence="17" id="KW-1185">Reference proteome</keyword>
<feature type="compositionally biased region" description="Acidic residues" evidence="11">
    <location>
        <begin position="32"/>
        <end position="52"/>
    </location>
</feature>
<dbReference type="GO" id="GO:0008270">
    <property type="term" value="F:zinc ion binding"/>
    <property type="evidence" value="ECO:0007669"/>
    <property type="project" value="UniProtKB-KW"/>
</dbReference>
<evidence type="ECO:0000256" key="5">
    <source>
        <dbReference type="ARBA" id="ARBA00023015"/>
    </source>
</evidence>
<dbReference type="SMART" id="SM00717">
    <property type="entry name" value="SANT"/>
    <property type="match status" value="1"/>
</dbReference>
<keyword evidence="1" id="KW-0217">Developmental protein</keyword>
<dbReference type="GO" id="GO:0005634">
    <property type="term" value="C:nucleus"/>
    <property type="evidence" value="ECO:0007669"/>
    <property type="project" value="UniProtKB-ARBA"/>
</dbReference>
<evidence type="ECO:0000313" key="16">
    <source>
        <dbReference type="EMBL" id="KAJ8563616.1"/>
    </source>
</evidence>
<feature type="compositionally biased region" description="Polar residues" evidence="11">
    <location>
        <begin position="53"/>
        <end position="63"/>
    </location>
</feature>
<evidence type="ECO:0000256" key="10">
    <source>
        <dbReference type="SAM" id="Coils"/>
    </source>
</evidence>
<reference evidence="17" key="1">
    <citation type="journal article" date="2023" name="Proc. Natl. Acad. Sci. U.S.A.">
        <title>Genomic and structural basis for evolution of tropane alkaloid biosynthesis.</title>
        <authorList>
            <person name="Wanga Y.-J."/>
            <person name="Taina T."/>
            <person name="Yua J.-Y."/>
            <person name="Lia J."/>
            <person name="Xua B."/>
            <person name="Chenc J."/>
            <person name="D'Auriad J.C."/>
            <person name="Huanga J.-P."/>
            <person name="Huanga S.-X."/>
        </authorList>
    </citation>
    <scope>NUCLEOTIDE SEQUENCE [LARGE SCALE GENOMIC DNA]</scope>
    <source>
        <strain evidence="17">cv. KIB-2019</strain>
    </source>
</reference>
<dbReference type="EMBL" id="JAJAGQ010000005">
    <property type="protein sequence ID" value="KAJ8563616.1"/>
    <property type="molecule type" value="Genomic_DNA"/>
</dbReference>
<keyword evidence="6" id="KW-0238">DNA-binding</keyword>
<feature type="domain" description="SWIRM" evidence="14">
    <location>
        <begin position="178"/>
        <end position="276"/>
    </location>
</feature>
<dbReference type="AlphaFoldDB" id="A0A9Q1RNB8"/>
<keyword evidence="7" id="KW-0804">Transcription</keyword>
<feature type="region of interest" description="Disordered" evidence="11">
    <location>
        <begin position="546"/>
        <end position="602"/>
    </location>
</feature>
<evidence type="ECO:0000256" key="4">
    <source>
        <dbReference type="ARBA" id="ARBA00022833"/>
    </source>
</evidence>
<dbReference type="PROSITE" id="PS50135">
    <property type="entry name" value="ZF_ZZ_2"/>
    <property type="match status" value="1"/>
</dbReference>
<evidence type="ECO:0000256" key="7">
    <source>
        <dbReference type="ARBA" id="ARBA00023163"/>
    </source>
</evidence>
<gene>
    <name evidence="16" type="ORF">K7X08_032068</name>
</gene>
<dbReference type="GO" id="GO:0000976">
    <property type="term" value="F:transcription cis-regulatory region binding"/>
    <property type="evidence" value="ECO:0007669"/>
    <property type="project" value="UniProtKB-ARBA"/>
</dbReference>
<dbReference type="OrthoDB" id="1282412at2759"/>
<dbReference type="InterPro" id="IPR017884">
    <property type="entry name" value="SANT_dom"/>
</dbReference>
<evidence type="ECO:0000259" key="13">
    <source>
        <dbReference type="PROSITE" id="PS50135"/>
    </source>
</evidence>
<comment type="caution">
    <text evidence="16">The sequence shown here is derived from an EMBL/GenBank/DDBJ whole genome shotgun (WGS) entry which is preliminary data.</text>
</comment>
<feature type="region of interest" description="Disordered" evidence="11">
    <location>
        <begin position="758"/>
        <end position="795"/>
    </location>
</feature>
<feature type="domain" description="Myb-like" evidence="12">
    <location>
        <begin position="396"/>
        <end position="446"/>
    </location>
</feature>
<evidence type="ECO:0000259" key="12">
    <source>
        <dbReference type="PROSITE" id="PS50090"/>
    </source>
</evidence>
<dbReference type="FunFam" id="1.10.10.10:FF:000020">
    <property type="entry name" value="SWI/SNF complex subunit SMARCC2 isoform c"/>
    <property type="match status" value="1"/>
</dbReference>
<dbReference type="Gene3D" id="1.10.10.60">
    <property type="entry name" value="Homeodomain-like"/>
    <property type="match status" value="1"/>
</dbReference>
<feature type="coiled-coil region" evidence="10">
    <location>
        <begin position="624"/>
        <end position="651"/>
    </location>
</feature>
<dbReference type="InterPro" id="IPR001005">
    <property type="entry name" value="SANT/Myb"/>
</dbReference>
<dbReference type="PROSITE" id="PS50090">
    <property type="entry name" value="MYB_LIKE"/>
    <property type="match status" value="1"/>
</dbReference>
<evidence type="ECO:0000256" key="9">
    <source>
        <dbReference type="PROSITE-ProRule" id="PRU00228"/>
    </source>
</evidence>
<feature type="compositionally biased region" description="Polar residues" evidence="11">
    <location>
        <begin position="546"/>
        <end position="558"/>
    </location>
</feature>
<dbReference type="Proteomes" id="UP001152561">
    <property type="component" value="Unassembled WGS sequence"/>
</dbReference>
<evidence type="ECO:0000259" key="14">
    <source>
        <dbReference type="PROSITE" id="PS50934"/>
    </source>
</evidence>
<feature type="compositionally biased region" description="Polar residues" evidence="11">
    <location>
        <begin position="760"/>
        <end position="781"/>
    </location>
</feature>
<dbReference type="InterPro" id="IPR032451">
    <property type="entry name" value="SMARCC_C"/>
</dbReference>
<evidence type="ECO:0000256" key="8">
    <source>
        <dbReference type="ARBA" id="ARBA00023242"/>
    </source>
</evidence>
<dbReference type="FunFam" id="1.10.10.60:FF:000014">
    <property type="entry name" value="SWI/SNF complex subunit SMARCC2 isoform C"/>
    <property type="match status" value="1"/>
</dbReference>
<evidence type="ECO:0000256" key="1">
    <source>
        <dbReference type="ARBA" id="ARBA00022473"/>
    </source>
</evidence>
<protein>
    <recommendedName>
        <fullName evidence="18">SWI/SNF complex subunit SWI3C</fullName>
    </recommendedName>
</protein>
<dbReference type="Pfam" id="PF00249">
    <property type="entry name" value="Myb_DNA-binding"/>
    <property type="match status" value="1"/>
</dbReference>
<evidence type="ECO:0000313" key="17">
    <source>
        <dbReference type="Proteomes" id="UP001152561"/>
    </source>
</evidence>
<dbReference type="PROSITE" id="PS50934">
    <property type="entry name" value="SWIRM"/>
    <property type="match status" value="1"/>
</dbReference>
<keyword evidence="8" id="KW-0539">Nucleus</keyword>
<feature type="domain" description="ZZ-type" evidence="13">
    <location>
        <begin position="341"/>
        <end position="395"/>
    </location>
</feature>
<evidence type="ECO:0000256" key="6">
    <source>
        <dbReference type="ARBA" id="ARBA00023125"/>
    </source>
</evidence>
<dbReference type="PANTHER" id="PTHR12802:SF61">
    <property type="entry name" value="SWI_SNF COMPLEX SUBUNIT SWI3C"/>
    <property type="match status" value="1"/>
</dbReference>
<keyword evidence="4" id="KW-0862">Zinc</keyword>
<dbReference type="PROSITE" id="PS51293">
    <property type="entry name" value="SANT"/>
    <property type="match status" value="1"/>
</dbReference>
<keyword evidence="10" id="KW-0175">Coiled coil</keyword>
<keyword evidence="5" id="KW-0805">Transcription regulation</keyword>
<evidence type="ECO:0000256" key="3">
    <source>
        <dbReference type="ARBA" id="ARBA00022771"/>
    </source>
</evidence>
<keyword evidence="3 9" id="KW-0863">Zinc-finger</keyword>
<accession>A0A9Q1RNB8</accession>
<dbReference type="Pfam" id="PF16495">
    <property type="entry name" value="SWIRM-assoc_1"/>
    <property type="match status" value="1"/>
</dbReference>
<dbReference type="InterPro" id="IPR009057">
    <property type="entry name" value="Homeodomain-like_sf"/>
</dbReference>
<dbReference type="InterPro" id="IPR000433">
    <property type="entry name" value="Znf_ZZ"/>
</dbReference>
<keyword evidence="2" id="KW-0479">Metal-binding</keyword>
<evidence type="ECO:0000256" key="2">
    <source>
        <dbReference type="ARBA" id="ARBA00022723"/>
    </source>
</evidence>
<dbReference type="Pfam" id="PF04433">
    <property type="entry name" value="SWIRM"/>
    <property type="match status" value="1"/>
</dbReference>
<dbReference type="GO" id="GO:0010597">
    <property type="term" value="P:green leaf volatile biosynthetic process"/>
    <property type="evidence" value="ECO:0007669"/>
    <property type="project" value="UniProtKB-ARBA"/>
</dbReference>
<dbReference type="SUPFAM" id="SSF46689">
    <property type="entry name" value="Homeodomain-like"/>
    <property type="match status" value="2"/>
</dbReference>
<dbReference type="CDD" id="cd00167">
    <property type="entry name" value="SANT"/>
    <property type="match status" value="1"/>
</dbReference>
<evidence type="ECO:0000259" key="15">
    <source>
        <dbReference type="PROSITE" id="PS51293"/>
    </source>
</evidence>
<evidence type="ECO:0008006" key="18">
    <source>
        <dbReference type="Google" id="ProtNLM"/>
    </source>
</evidence>
<dbReference type="PANTHER" id="PTHR12802">
    <property type="entry name" value="SWI/SNF COMPLEX-RELATED"/>
    <property type="match status" value="1"/>
</dbReference>
<dbReference type="InterPro" id="IPR036388">
    <property type="entry name" value="WH-like_DNA-bd_sf"/>
</dbReference>
<evidence type="ECO:0000256" key="11">
    <source>
        <dbReference type="SAM" id="MobiDB-lite"/>
    </source>
</evidence>
<feature type="region of interest" description="Disordered" evidence="11">
    <location>
        <begin position="1"/>
        <end position="63"/>
    </location>
</feature>